<evidence type="ECO:0000313" key="10">
    <source>
        <dbReference type="Proteomes" id="UP001153636"/>
    </source>
</evidence>
<sequence length="247" mass="28804">MWKTFTSEDNNVYMLKIIEILDNYDFYLTNLTKIWSCKLSKDLIIQKFQECNPVIETKPGEALTQCLQLINEIDTLGEIKVFFSDSTAKLSLKSGLSVLNESNFKIKYELEFTKLENELFTTTLTIPLVQTIILLEKQQNMMKNLLLKKDMELEEYQMEKGEISRSDLITEKFKPEMLISSSSNLMLNIFDKVEKQISQKYGKIEEKVAKVEVESWNNVKKRRKIYNKETAAMAKNIKITYQGEKSA</sequence>
<reference evidence="9" key="1">
    <citation type="submission" date="2022-01" db="EMBL/GenBank/DDBJ databases">
        <authorList>
            <person name="King R."/>
        </authorList>
    </citation>
    <scope>NUCLEOTIDE SEQUENCE</scope>
</reference>
<dbReference type="InterPro" id="IPR052287">
    <property type="entry name" value="NHEJ_factor"/>
</dbReference>
<dbReference type="PANTHER" id="PTHR32235">
    <property type="entry name" value="NON-HOMOLOGOUS END-JOINING FACTOR 1"/>
    <property type="match status" value="1"/>
</dbReference>
<dbReference type="GO" id="GO:0006303">
    <property type="term" value="P:double-strand break repair via nonhomologous end joining"/>
    <property type="evidence" value="ECO:0007669"/>
    <property type="project" value="UniProtKB-ARBA"/>
</dbReference>
<dbReference type="Pfam" id="PF09302">
    <property type="entry name" value="XLF"/>
    <property type="match status" value="1"/>
</dbReference>
<dbReference type="GO" id="GO:0032807">
    <property type="term" value="C:DNA ligase IV complex"/>
    <property type="evidence" value="ECO:0007669"/>
    <property type="project" value="TreeGrafter"/>
</dbReference>
<accession>A0A9P0G9C3</accession>
<organism evidence="9 10">
    <name type="scientific">Psylliodes chrysocephalus</name>
    <dbReference type="NCBI Taxonomy" id="3402493"/>
    <lineage>
        <taxon>Eukaryota</taxon>
        <taxon>Metazoa</taxon>
        <taxon>Ecdysozoa</taxon>
        <taxon>Arthropoda</taxon>
        <taxon>Hexapoda</taxon>
        <taxon>Insecta</taxon>
        <taxon>Pterygota</taxon>
        <taxon>Neoptera</taxon>
        <taxon>Endopterygota</taxon>
        <taxon>Coleoptera</taxon>
        <taxon>Polyphaga</taxon>
        <taxon>Cucujiformia</taxon>
        <taxon>Chrysomeloidea</taxon>
        <taxon>Chrysomelidae</taxon>
        <taxon>Galerucinae</taxon>
        <taxon>Alticini</taxon>
        <taxon>Psylliodes</taxon>
    </lineage>
</organism>
<keyword evidence="4" id="KW-0234">DNA repair</keyword>
<dbReference type="CDD" id="cd22285">
    <property type="entry name" value="HD_XLF_N"/>
    <property type="match status" value="1"/>
</dbReference>
<evidence type="ECO:0000256" key="6">
    <source>
        <dbReference type="ARBA" id="ARBA00025747"/>
    </source>
</evidence>
<keyword evidence="3" id="KW-0238">DNA-binding</keyword>
<evidence type="ECO:0000256" key="3">
    <source>
        <dbReference type="ARBA" id="ARBA00023125"/>
    </source>
</evidence>
<evidence type="ECO:0000256" key="7">
    <source>
        <dbReference type="ARBA" id="ARBA00044529"/>
    </source>
</evidence>
<evidence type="ECO:0000256" key="1">
    <source>
        <dbReference type="ARBA" id="ARBA00004123"/>
    </source>
</evidence>
<comment type="subcellular location">
    <subcellularLocation>
        <location evidence="1">Nucleus</location>
    </subcellularLocation>
</comment>
<dbReference type="Proteomes" id="UP001153636">
    <property type="component" value="Chromosome 13"/>
</dbReference>
<proteinExistence type="inferred from homology"/>
<keyword evidence="5" id="KW-0539">Nucleus</keyword>
<evidence type="ECO:0000313" key="9">
    <source>
        <dbReference type="EMBL" id="CAH1102711.1"/>
    </source>
</evidence>
<evidence type="ECO:0000259" key="8">
    <source>
        <dbReference type="Pfam" id="PF09302"/>
    </source>
</evidence>
<dbReference type="Gene3D" id="2.170.210.10">
    <property type="entry name" value="DNA double-strand break repair and VJ recombination XRCC4, N-terminal"/>
    <property type="match status" value="1"/>
</dbReference>
<keyword evidence="10" id="KW-1185">Reference proteome</keyword>
<feature type="domain" description="XLF-like N-terminal" evidence="8">
    <location>
        <begin position="1"/>
        <end position="109"/>
    </location>
</feature>
<keyword evidence="2" id="KW-0227">DNA damage</keyword>
<dbReference type="InterPro" id="IPR015381">
    <property type="entry name" value="XLF-like_N"/>
</dbReference>
<dbReference type="Gene3D" id="1.10.287.450">
    <property type="entry name" value="Helix hairpin bin"/>
    <property type="match status" value="1"/>
</dbReference>
<gene>
    <name evidence="9" type="ORF">PSYICH_LOCUS3927</name>
</gene>
<dbReference type="GO" id="GO:0045027">
    <property type="term" value="F:DNA end binding"/>
    <property type="evidence" value="ECO:0007669"/>
    <property type="project" value="TreeGrafter"/>
</dbReference>
<dbReference type="OrthoDB" id="2155935at2759"/>
<evidence type="ECO:0000256" key="4">
    <source>
        <dbReference type="ARBA" id="ARBA00023204"/>
    </source>
</evidence>
<protein>
    <recommendedName>
        <fullName evidence="7">Non-homologous end-joining factor 1</fullName>
    </recommendedName>
</protein>
<dbReference type="InterPro" id="IPR038051">
    <property type="entry name" value="XRCC4-like_N_sf"/>
</dbReference>
<evidence type="ECO:0000256" key="5">
    <source>
        <dbReference type="ARBA" id="ARBA00023242"/>
    </source>
</evidence>
<comment type="similarity">
    <text evidence="6">Belongs to the XRCC4-XLF family. XLF subfamily.</text>
</comment>
<name>A0A9P0G9C3_9CUCU</name>
<dbReference type="PANTHER" id="PTHR32235:SF1">
    <property type="entry name" value="NON-HOMOLOGOUS END-JOINING FACTOR 1"/>
    <property type="match status" value="1"/>
</dbReference>
<dbReference type="EMBL" id="OV651825">
    <property type="protein sequence ID" value="CAH1102711.1"/>
    <property type="molecule type" value="Genomic_DNA"/>
</dbReference>
<evidence type="ECO:0000256" key="2">
    <source>
        <dbReference type="ARBA" id="ARBA00022763"/>
    </source>
</evidence>
<dbReference type="AlphaFoldDB" id="A0A9P0G9C3"/>